<dbReference type="SUPFAM" id="SSF52343">
    <property type="entry name" value="Ferredoxin reductase-like, C-terminal NADP-linked domain"/>
    <property type="match status" value="1"/>
</dbReference>
<evidence type="ECO:0000256" key="1">
    <source>
        <dbReference type="ARBA" id="ARBA00034078"/>
    </source>
</evidence>
<dbReference type="InterPro" id="IPR001709">
    <property type="entry name" value="Flavoprot_Pyr_Nucl_cyt_Rdtase"/>
</dbReference>
<dbReference type="EC" id="1.17.1.1" evidence="4"/>
<dbReference type="InterPro" id="IPR050415">
    <property type="entry name" value="MRET"/>
</dbReference>
<dbReference type="Proteomes" id="UP001253595">
    <property type="component" value="Unassembled WGS sequence"/>
</dbReference>
<dbReference type="PRINTS" id="PR00410">
    <property type="entry name" value="PHEHYDRXLASE"/>
</dbReference>
<dbReference type="Pfam" id="PF00111">
    <property type="entry name" value="Fer2"/>
    <property type="match status" value="1"/>
</dbReference>
<dbReference type="SUPFAM" id="SSF63380">
    <property type="entry name" value="Riboflavin synthase domain-like"/>
    <property type="match status" value="1"/>
</dbReference>
<dbReference type="Gene3D" id="2.40.30.10">
    <property type="entry name" value="Translation factors"/>
    <property type="match status" value="1"/>
</dbReference>
<dbReference type="CDD" id="cd06189">
    <property type="entry name" value="flavin_oxioreductase"/>
    <property type="match status" value="1"/>
</dbReference>
<evidence type="ECO:0000313" key="4">
    <source>
        <dbReference type="EMBL" id="MDR7091071.1"/>
    </source>
</evidence>
<name>A0ABU1V0U6_9GAMM</name>
<gene>
    <name evidence="4" type="ORF">J2X05_003097</name>
</gene>
<dbReference type="PROSITE" id="PS51085">
    <property type="entry name" value="2FE2S_FER_2"/>
    <property type="match status" value="1"/>
</dbReference>
<reference evidence="4 5" key="1">
    <citation type="submission" date="2023-07" db="EMBL/GenBank/DDBJ databases">
        <title>Sorghum-associated microbial communities from plants grown in Nebraska, USA.</title>
        <authorList>
            <person name="Schachtman D."/>
        </authorList>
    </citation>
    <scope>NUCLEOTIDE SEQUENCE [LARGE SCALE GENOMIC DNA]</scope>
    <source>
        <strain evidence="4 5">BE190</strain>
    </source>
</reference>
<feature type="domain" description="2Fe-2S ferredoxin-type" evidence="2">
    <location>
        <begin position="2"/>
        <end position="90"/>
    </location>
</feature>
<dbReference type="Pfam" id="PF00970">
    <property type="entry name" value="FAD_binding_6"/>
    <property type="match status" value="1"/>
</dbReference>
<evidence type="ECO:0000259" key="3">
    <source>
        <dbReference type="PROSITE" id="PS51384"/>
    </source>
</evidence>
<dbReference type="InterPro" id="IPR008333">
    <property type="entry name" value="Cbr1-like_FAD-bd_dom"/>
</dbReference>
<dbReference type="InterPro" id="IPR039261">
    <property type="entry name" value="FNR_nucleotide-bd"/>
</dbReference>
<dbReference type="PANTHER" id="PTHR47354">
    <property type="entry name" value="NADH OXIDOREDUCTASE HCR"/>
    <property type="match status" value="1"/>
</dbReference>
<keyword evidence="5" id="KW-1185">Reference proteome</keyword>
<dbReference type="InterPro" id="IPR001433">
    <property type="entry name" value="OxRdtase_FAD/NAD-bd"/>
</dbReference>
<sequence>MAVVTLSNHKQFAATAETSLLDAAKAQGLVLEHSCRNGRCGACKAKVINGETQILKAEESLDENEMNAGFILTCCRTAVNDIELDIEDLGLLASIKIQTLPCKIDQLNLLAPDVMQIFLRLPPTNQFNYLPGQYIDVIAKSGVRRSYSIANALRADSKLELHVRAVTHGQMSQYWFNEAKTNDLLRLEGPHGTFCFHPKPEKNIVFLATGTGIAPIKSILEEFSNNAELVQKKNIYIYWGGRILADLYWQPDFANLNIAFRPTLSRASNDWDGRHGYVQDAVIADVIDLHDSVVYACGSDTMIHTAKKLLVTQGLNPNNFYSDAFVSS</sequence>
<dbReference type="Gene3D" id="3.40.50.80">
    <property type="entry name" value="Nucleotide-binding domain of ferredoxin-NADP reductase (FNR) module"/>
    <property type="match status" value="1"/>
</dbReference>
<dbReference type="PROSITE" id="PS00197">
    <property type="entry name" value="2FE2S_FER_1"/>
    <property type="match status" value="1"/>
</dbReference>
<dbReference type="InterPro" id="IPR006058">
    <property type="entry name" value="2Fe2S_fd_BS"/>
</dbReference>
<evidence type="ECO:0000313" key="5">
    <source>
        <dbReference type="Proteomes" id="UP001253595"/>
    </source>
</evidence>
<dbReference type="PANTHER" id="PTHR47354:SF5">
    <property type="entry name" value="PROTEIN RFBI"/>
    <property type="match status" value="1"/>
</dbReference>
<organism evidence="4 5">
    <name type="scientific">Cellvibrio fibrivorans</name>
    <dbReference type="NCBI Taxonomy" id="126350"/>
    <lineage>
        <taxon>Bacteria</taxon>
        <taxon>Pseudomonadati</taxon>
        <taxon>Pseudomonadota</taxon>
        <taxon>Gammaproteobacteria</taxon>
        <taxon>Cellvibrionales</taxon>
        <taxon>Cellvibrionaceae</taxon>
        <taxon>Cellvibrio</taxon>
    </lineage>
</organism>
<comment type="cofactor">
    <cofactor evidence="1">
        <name>[2Fe-2S] cluster</name>
        <dbReference type="ChEBI" id="CHEBI:190135"/>
    </cofactor>
</comment>
<dbReference type="Pfam" id="PF00175">
    <property type="entry name" value="NAD_binding_1"/>
    <property type="match status" value="1"/>
</dbReference>
<dbReference type="Gene3D" id="3.10.20.30">
    <property type="match status" value="1"/>
</dbReference>
<dbReference type="InterPro" id="IPR017938">
    <property type="entry name" value="Riboflavin_synthase-like_b-brl"/>
</dbReference>
<dbReference type="PRINTS" id="PR00371">
    <property type="entry name" value="FPNCR"/>
</dbReference>
<dbReference type="RefSeq" id="WP_310073931.1">
    <property type="nucleotide sequence ID" value="NZ_JAVDVX010000005.1"/>
</dbReference>
<dbReference type="GO" id="GO:0047099">
    <property type="term" value="F:CDP-4-dehydro-6-deoxyglucose reductase activity"/>
    <property type="evidence" value="ECO:0007669"/>
    <property type="project" value="UniProtKB-EC"/>
</dbReference>
<evidence type="ECO:0000259" key="2">
    <source>
        <dbReference type="PROSITE" id="PS51085"/>
    </source>
</evidence>
<dbReference type="EMBL" id="JAVDVX010000005">
    <property type="protein sequence ID" value="MDR7091071.1"/>
    <property type="molecule type" value="Genomic_DNA"/>
</dbReference>
<dbReference type="InterPro" id="IPR017927">
    <property type="entry name" value="FAD-bd_FR_type"/>
</dbReference>
<accession>A0ABU1V0U6</accession>
<dbReference type="SUPFAM" id="SSF54292">
    <property type="entry name" value="2Fe-2S ferredoxin-like"/>
    <property type="match status" value="1"/>
</dbReference>
<dbReference type="CDD" id="cd00207">
    <property type="entry name" value="fer2"/>
    <property type="match status" value="1"/>
</dbReference>
<feature type="domain" description="FAD-binding FR-type" evidence="3">
    <location>
        <begin position="97"/>
        <end position="197"/>
    </location>
</feature>
<dbReference type="InterPro" id="IPR012675">
    <property type="entry name" value="Beta-grasp_dom_sf"/>
</dbReference>
<keyword evidence="4" id="KW-0560">Oxidoreductase</keyword>
<comment type="caution">
    <text evidence="4">The sequence shown here is derived from an EMBL/GenBank/DDBJ whole genome shotgun (WGS) entry which is preliminary data.</text>
</comment>
<proteinExistence type="predicted"/>
<dbReference type="InterPro" id="IPR001041">
    <property type="entry name" value="2Fe-2S_ferredoxin-type"/>
</dbReference>
<dbReference type="PROSITE" id="PS51384">
    <property type="entry name" value="FAD_FR"/>
    <property type="match status" value="1"/>
</dbReference>
<protein>
    <submittedName>
        <fullName evidence="4">CDP-4-dehydro-6-deoxyglucose reductase</fullName>
        <ecNumber evidence="4">1.17.1.1</ecNumber>
    </submittedName>
</protein>
<dbReference type="InterPro" id="IPR036010">
    <property type="entry name" value="2Fe-2S_ferredoxin-like_sf"/>
</dbReference>